<proteinExistence type="predicted"/>
<dbReference type="EnsemblMetazoa" id="MESCA006989-RA">
    <property type="protein sequence ID" value="MESCA006989-PA"/>
    <property type="gene ID" value="MESCA006989"/>
</dbReference>
<dbReference type="Pfam" id="PF00337">
    <property type="entry name" value="Gal-bind_lectin"/>
    <property type="match status" value="1"/>
</dbReference>
<keyword evidence="1 2" id="KW-0430">Lectin</keyword>
<evidence type="ECO:0000256" key="2">
    <source>
        <dbReference type="RuleBase" id="RU102079"/>
    </source>
</evidence>
<dbReference type="Gene3D" id="2.60.120.200">
    <property type="match status" value="1"/>
</dbReference>
<dbReference type="EMBL" id="CAQQ02154170">
    <property type="status" value="NOT_ANNOTATED_CDS"/>
    <property type="molecule type" value="Genomic_DNA"/>
</dbReference>
<reference evidence="5" key="1">
    <citation type="submission" date="2013-02" db="EMBL/GenBank/DDBJ databases">
        <authorList>
            <person name="Hughes D."/>
        </authorList>
    </citation>
    <scope>NUCLEOTIDE SEQUENCE</scope>
    <source>
        <strain>Durham</strain>
        <strain evidence="5">NC isolate 2 -- Noor lab</strain>
    </source>
</reference>
<organism evidence="4 5">
    <name type="scientific">Megaselia scalaris</name>
    <name type="common">Humpbacked fly</name>
    <name type="synonym">Phora scalaris</name>
    <dbReference type="NCBI Taxonomy" id="36166"/>
    <lineage>
        <taxon>Eukaryota</taxon>
        <taxon>Metazoa</taxon>
        <taxon>Ecdysozoa</taxon>
        <taxon>Arthropoda</taxon>
        <taxon>Hexapoda</taxon>
        <taxon>Insecta</taxon>
        <taxon>Pterygota</taxon>
        <taxon>Neoptera</taxon>
        <taxon>Endopterygota</taxon>
        <taxon>Diptera</taxon>
        <taxon>Brachycera</taxon>
        <taxon>Muscomorpha</taxon>
        <taxon>Platypezoidea</taxon>
        <taxon>Phoridae</taxon>
        <taxon>Megaseliini</taxon>
        <taxon>Megaselia</taxon>
    </lineage>
</organism>
<dbReference type="Proteomes" id="UP000015102">
    <property type="component" value="Unassembled WGS sequence"/>
</dbReference>
<dbReference type="InterPro" id="IPR013320">
    <property type="entry name" value="ConA-like_dom_sf"/>
</dbReference>
<sequence length="141" mass="15889">MKKDFTFGAEEKDGRFPFVHDQEFKIAFGFTEHEFLIAIDGTRFASFKYRTTNALNTTVGLKITCLNGLKIHVTNLDHVLMANSECKGSDIVMIVYTTASHSIIRSNLEPLSEFRLPTATGEGAHMELLLLISLLICIRRH</sequence>
<evidence type="ECO:0000259" key="3">
    <source>
        <dbReference type="PROSITE" id="PS51304"/>
    </source>
</evidence>
<dbReference type="HOGENOM" id="CLU_1827525_0_0_1"/>
<accession>T1GTF9</accession>
<dbReference type="SUPFAM" id="SSF49899">
    <property type="entry name" value="Concanavalin A-like lectins/glucanases"/>
    <property type="match status" value="1"/>
</dbReference>
<dbReference type="EMBL" id="CAQQ02154171">
    <property type="status" value="NOT_ANNOTATED_CDS"/>
    <property type="molecule type" value="Genomic_DNA"/>
</dbReference>
<dbReference type="AlphaFoldDB" id="T1GTF9"/>
<feature type="domain" description="Galectin" evidence="3">
    <location>
        <begin position="1"/>
        <end position="79"/>
    </location>
</feature>
<dbReference type="EMBL" id="CAQQ02154172">
    <property type="status" value="NOT_ANNOTATED_CDS"/>
    <property type="molecule type" value="Genomic_DNA"/>
</dbReference>
<dbReference type="GO" id="GO:0030246">
    <property type="term" value="F:carbohydrate binding"/>
    <property type="evidence" value="ECO:0007669"/>
    <property type="project" value="UniProtKB-UniRule"/>
</dbReference>
<protein>
    <recommendedName>
        <fullName evidence="2">Galectin</fullName>
    </recommendedName>
</protein>
<evidence type="ECO:0000313" key="4">
    <source>
        <dbReference type="EnsemblMetazoa" id="MESCA006989-PA"/>
    </source>
</evidence>
<dbReference type="PROSITE" id="PS51304">
    <property type="entry name" value="GALECTIN"/>
    <property type="match status" value="1"/>
</dbReference>
<evidence type="ECO:0000256" key="1">
    <source>
        <dbReference type="ARBA" id="ARBA00022734"/>
    </source>
</evidence>
<keyword evidence="5" id="KW-1185">Reference proteome</keyword>
<evidence type="ECO:0000313" key="5">
    <source>
        <dbReference type="Proteomes" id="UP000015102"/>
    </source>
</evidence>
<reference evidence="4" key="2">
    <citation type="submission" date="2015-06" db="UniProtKB">
        <authorList>
            <consortium name="EnsemblMetazoa"/>
        </authorList>
    </citation>
    <scope>IDENTIFICATION</scope>
</reference>
<dbReference type="InterPro" id="IPR001079">
    <property type="entry name" value="Galectin_CRD"/>
</dbReference>
<dbReference type="STRING" id="36166.T1GTF9"/>
<name>T1GTF9_MEGSC</name>